<evidence type="ECO:0000313" key="3">
    <source>
        <dbReference type="EMBL" id="PSR29387.1"/>
    </source>
</evidence>
<feature type="domain" description="SHOCT" evidence="2">
    <location>
        <begin position="54"/>
        <end position="80"/>
    </location>
</feature>
<protein>
    <recommendedName>
        <fullName evidence="2">SHOCT domain-containing protein</fullName>
    </recommendedName>
</protein>
<dbReference type="EMBL" id="PXYT01000016">
    <property type="protein sequence ID" value="PSR29387.1"/>
    <property type="molecule type" value="Genomic_DNA"/>
</dbReference>
<feature type="transmembrane region" description="Helical" evidence="1">
    <location>
        <begin position="15"/>
        <end position="37"/>
    </location>
</feature>
<keyword evidence="1" id="KW-0472">Membrane</keyword>
<evidence type="ECO:0000256" key="1">
    <source>
        <dbReference type="SAM" id="Phobius"/>
    </source>
</evidence>
<dbReference type="AlphaFoldDB" id="A0A2T2X4I2"/>
<dbReference type="InterPro" id="IPR018649">
    <property type="entry name" value="SHOCT"/>
</dbReference>
<keyword evidence="1" id="KW-1133">Transmembrane helix</keyword>
<evidence type="ECO:0000259" key="2">
    <source>
        <dbReference type="Pfam" id="PF09851"/>
    </source>
</evidence>
<dbReference type="Proteomes" id="UP000242699">
    <property type="component" value="Unassembled WGS sequence"/>
</dbReference>
<sequence>MMGWGFASGFHGAGMAWMALFGLLLLGAVILGMFAGIKYIIRGYSSASGNGSSDPLKQLKMRLARGEITPDEYEMLRAHLRD</sequence>
<proteinExistence type="predicted"/>
<reference evidence="3 4" key="1">
    <citation type="journal article" date="2014" name="BMC Genomics">
        <title>Comparison of environmental and isolate Sulfobacillus genomes reveals diverse carbon, sulfur, nitrogen, and hydrogen metabolisms.</title>
        <authorList>
            <person name="Justice N.B."/>
            <person name="Norman A."/>
            <person name="Brown C.T."/>
            <person name="Singh A."/>
            <person name="Thomas B.C."/>
            <person name="Banfield J.F."/>
        </authorList>
    </citation>
    <scope>NUCLEOTIDE SEQUENCE [LARGE SCALE GENOMIC DNA]</scope>
    <source>
        <strain evidence="3">AMDSBA1</strain>
    </source>
</reference>
<organism evidence="3 4">
    <name type="scientific">Sulfobacillus benefaciens</name>
    <dbReference type="NCBI Taxonomy" id="453960"/>
    <lineage>
        <taxon>Bacteria</taxon>
        <taxon>Bacillati</taxon>
        <taxon>Bacillota</taxon>
        <taxon>Clostridia</taxon>
        <taxon>Eubacteriales</taxon>
        <taxon>Clostridiales Family XVII. Incertae Sedis</taxon>
        <taxon>Sulfobacillus</taxon>
    </lineage>
</organism>
<evidence type="ECO:0000313" key="4">
    <source>
        <dbReference type="Proteomes" id="UP000242699"/>
    </source>
</evidence>
<name>A0A2T2X4I2_9FIRM</name>
<keyword evidence="1" id="KW-0812">Transmembrane</keyword>
<accession>A0A2T2X4I2</accession>
<dbReference type="Pfam" id="PF09851">
    <property type="entry name" value="SHOCT"/>
    <property type="match status" value="1"/>
</dbReference>
<gene>
    <name evidence="3" type="ORF">C7B43_08585</name>
</gene>
<comment type="caution">
    <text evidence="3">The sequence shown here is derived from an EMBL/GenBank/DDBJ whole genome shotgun (WGS) entry which is preliminary data.</text>
</comment>